<accession>A0A0P9YP12</accession>
<gene>
    <name evidence="3" type="ORF">ALO47_00773</name>
</gene>
<evidence type="ECO:0000256" key="1">
    <source>
        <dbReference type="SAM" id="Phobius"/>
    </source>
</evidence>
<proteinExistence type="predicted"/>
<dbReference type="AlphaFoldDB" id="A0A0P9YP12"/>
<evidence type="ECO:0000256" key="2">
    <source>
        <dbReference type="SAM" id="SignalP"/>
    </source>
</evidence>
<keyword evidence="1" id="KW-0812">Transmembrane</keyword>
<dbReference type="EMBL" id="LJRF01000083">
    <property type="protein sequence ID" value="KPY48380.1"/>
    <property type="molecule type" value="Genomic_DNA"/>
</dbReference>
<dbReference type="Pfam" id="PF09489">
    <property type="entry name" value="CbtB"/>
    <property type="match status" value="1"/>
</dbReference>
<dbReference type="InterPro" id="IPR012667">
    <property type="entry name" value="CbtB_put"/>
</dbReference>
<evidence type="ECO:0008006" key="5">
    <source>
        <dbReference type="Google" id="ProtNLM"/>
    </source>
</evidence>
<feature type="chain" id="PRO_5006172585" description="Cobalt transporter subunit CbtB" evidence="2">
    <location>
        <begin position="19"/>
        <end position="86"/>
    </location>
</feature>
<keyword evidence="1" id="KW-1133">Transmembrane helix</keyword>
<name>A0A0P9YP12_PSESI</name>
<keyword evidence="1" id="KW-0472">Membrane</keyword>
<dbReference type="PATRIC" id="fig|55398.3.peg.965"/>
<evidence type="ECO:0000313" key="4">
    <source>
        <dbReference type="Proteomes" id="UP000050554"/>
    </source>
</evidence>
<keyword evidence="2" id="KW-0732">Signal</keyword>
<feature type="transmembrane region" description="Helical" evidence="1">
    <location>
        <begin position="42"/>
        <end position="62"/>
    </location>
</feature>
<dbReference type="Proteomes" id="UP000050554">
    <property type="component" value="Unassembled WGS sequence"/>
</dbReference>
<feature type="signal peptide" evidence="2">
    <location>
        <begin position="1"/>
        <end position="18"/>
    </location>
</feature>
<organism evidence="3 4">
    <name type="scientific">Pseudomonas syringae pv. ribicola</name>
    <dbReference type="NCBI Taxonomy" id="55398"/>
    <lineage>
        <taxon>Bacteria</taxon>
        <taxon>Pseudomonadati</taxon>
        <taxon>Pseudomonadota</taxon>
        <taxon>Gammaproteobacteria</taxon>
        <taxon>Pseudomonadales</taxon>
        <taxon>Pseudomonadaceae</taxon>
        <taxon>Pseudomonas</taxon>
    </lineage>
</organism>
<sequence>MKPLTFVSGYLCAWPAFAHVSRGNAMTTISSSHSATSSSSRTQRLTAAISAALLGACLVYFAGFSHIAAVHNAAHDTRHSAAFPCH</sequence>
<dbReference type="NCBIfam" id="TIGR02459">
    <property type="entry name" value="CbtB"/>
    <property type="match status" value="1"/>
</dbReference>
<evidence type="ECO:0000313" key="3">
    <source>
        <dbReference type="EMBL" id="KPY48380.1"/>
    </source>
</evidence>
<reference evidence="3 4" key="1">
    <citation type="submission" date="2015-09" db="EMBL/GenBank/DDBJ databases">
        <title>Genome announcement of multiple Pseudomonas syringae strains.</title>
        <authorList>
            <person name="Thakur S."/>
            <person name="Wang P.W."/>
            <person name="Gong Y."/>
            <person name="Weir B.S."/>
            <person name="Guttman D.S."/>
        </authorList>
    </citation>
    <scope>NUCLEOTIDE SEQUENCE [LARGE SCALE GENOMIC DNA]</scope>
    <source>
        <strain evidence="3 4">ICMP3882</strain>
    </source>
</reference>
<protein>
    <recommendedName>
        <fullName evidence="5">Cobalt transporter subunit CbtB</fullName>
    </recommendedName>
</protein>
<comment type="caution">
    <text evidence="3">The sequence shown here is derived from an EMBL/GenBank/DDBJ whole genome shotgun (WGS) entry which is preliminary data.</text>
</comment>